<dbReference type="InterPro" id="IPR008906">
    <property type="entry name" value="HATC_C_dom"/>
</dbReference>
<reference evidence="3 4" key="1">
    <citation type="journal article" date="2018" name="Cell">
        <title>The Chara Genome: Secondary Complexity and Implications for Plant Terrestrialization.</title>
        <authorList>
            <person name="Nishiyama T."/>
            <person name="Sakayama H."/>
            <person name="Vries J.D."/>
            <person name="Buschmann H."/>
            <person name="Saint-Marcoux D."/>
            <person name="Ullrich K.K."/>
            <person name="Haas F.B."/>
            <person name="Vanderstraeten L."/>
            <person name="Becker D."/>
            <person name="Lang D."/>
            <person name="Vosolsobe S."/>
            <person name="Rombauts S."/>
            <person name="Wilhelmsson P.K.I."/>
            <person name="Janitza P."/>
            <person name="Kern R."/>
            <person name="Heyl A."/>
            <person name="Rumpler F."/>
            <person name="Villalobos L.I.A.C."/>
            <person name="Clay J.M."/>
            <person name="Skokan R."/>
            <person name="Toyoda A."/>
            <person name="Suzuki Y."/>
            <person name="Kagoshima H."/>
            <person name="Schijlen E."/>
            <person name="Tajeshwar N."/>
            <person name="Catarino B."/>
            <person name="Hetherington A.J."/>
            <person name="Saltykova A."/>
            <person name="Bonnot C."/>
            <person name="Breuninger H."/>
            <person name="Symeonidi A."/>
            <person name="Radhakrishnan G.V."/>
            <person name="Van Nieuwerburgh F."/>
            <person name="Deforce D."/>
            <person name="Chang C."/>
            <person name="Karol K.G."/>
            <person name="Hedrich R."/>
            <person name="Ulvskov P."/>
            <person name="Glockner G."/>
            <person name="Delwiche C.F."/>
            <person name="Petrasek J."/>
            <person name="Van de Peer Y."/>
            <person name="Friml J."/>
            <person name="Beilby M."/>
            <person name="Dolan L."/>
            <person name="Kohara Y."/>
            <person name="Sugano S."/>
            <person name="Fujiyama A."/>
            <person name="Delaux P.-M."/>
            <person name="Quint M."/>
            <person name="TheiBen G."/>
            <person name="Hagemann M."/>
            <person name="Harholt J."/>
            <person name="Dunand C."/>
            <person name="Zachgo S."/>
            <person name="Langdale J."/>
            <person name="Maumus F."/>
            <person name="Straeten D.V.D."/>
            <person name="Gould S.B."/>
            <person name="Rensing S.A."/>
        </authorList>
    </citation>
    <scope>NUCLEOTIDE SEQUENCE [LARGE SCALE GENOMIC DNA]</scope>
    <source>
        <strain evidence="3 4">S276</strain>
    </source>
</reference>
<feature type="region of interest" description="Disordered" evidence="1">
    <location>
        <begin position="479"/>
        <end position="544"/>
    </location>
</feature>
<evidence type="ECO:0000256" key="1">
    <source>
        <dbReference type="SAM" id="MobiDB-lite"/>
    </source>
</evidence>
<dbReference type="SUPFAM" id="SSF53098">
    <property type="entry name" value="Ribonuclease H-like"/>
    <property type="match status" value="1"/>
</dbReference>
<keyword evidence="4" id="KW-1185">Reference proteome</keyword>
<feature type="region of interest" description="Disordered" evidence="1">
    <location>
        <begin position="557"/>
        <end position="601"/>
    </location>
</feature>
<dbReference type="STRING" id="69332.A0A388JXI5"/>
<evidence type="ECO:0000313" key="3">
    <source>
        <dbReference type="EMBL" id="GBG62506.1"/>
    </source>
</evidence>
<feature type="compositionally biased region" description="Acidic residues" evidence="1">
    <location>
        <begin position="566"/>
        <end position="576"/>
    </location>
</feature>
<dbReference type="InterPro" id="IPR012337">
    <property type="entry name" value="RNaseH-like_sf"/>
</dbReference>
<dbReference type="EMBL" id="BFEA01000029">
    <property type="protein sequence ID" value="GBG62506.1"/>
    <property type="molecule type" value="Genomic_DNA"/>
</dbReference>
<dbReference type="Pfam" id="PF05699">
    <property type="entry name" value="Dimer_Tnp_hAT"/>
    <property type="match status" value="1"/>
</dbReference>
<feature type="compositionally biased region" description="Basic and acidic residues" evidence="1">
    <location>
        <begin position="577"/>
        <end position="601"/>
    </location>
</feature>
<feature type="domain" description="HAT C-terminal dimerisation" evidence="2">
    <location>
        <begin position="259"/>
        <end position="330"/>
    </location>
</feature>
<proteinExistence type="predicted"/>
<evidence type="ECO:0000313" key="4">
    <source>
        <dbReference type="Proteomes" id="UP000265515"/>
    </source>
</evidence>
<feature type="compositionally biased region" description="Basic residues" evidence="1">
    <location>
        <begin position="492"/>
        <end position="501"/>
    </location>
</feature>
<organism evidence="3 4">
    <name type="scientific">Chara braunii</name>
    <name type="common">Braun's stonewort</name>
    <dbReference type="NCBI Taxonomy" id="69332"/>
    <lineage>
        <taxon>Eukaryota</taxon>
        <taxon>Viridiplantae</taxon>
        <taxon>Streptophyta</taxon>
        <taxon>Charophyceae</taxon>
        <taxon>Charales</taxon>
        <taxon>Characeae</taxon>
        <taxon>Chara</taxon>
    </lineage>
</organism>
<comment type="caution">
    <text evidence="3">The sequence shown here is derived from an EMBL/GenBank/DDBJ whole genome shotgun (WGS) entry which is preliminary data.</text>
</comment>
<gene>
    <name evidence="3" type="ORF">CBR_g30824</name>
</gene>
<dbReference type="OrthoDB" id="1101576at2759"/>
<feature type="region of interest" description="Disordered" evidence="1">
    <location>
        <begin position="1"/>
        <end position="35"/>
    </location>
</feature>
<dbReference type="GO" id="GO:0046983">
    <property type="term" value="F:protein dimerization activity"/>
    <property type="evidence" value="ECO:0007669"/>
    <property type="project" value="InterPro"/>
</dbReference>
<dbReference type="Gramene" id="GBG62506">
    <property type="protein sequence ID" value="GBG62506"/>
    <property type="gene ID" value="CBR_g30824"/>
</dbReference>
<dbReference type="Proteomes" id="UP000265515">
    <property type="component" value="Unassembled WGS sequence"/>
</dbReference>
<evidence type="ECO:0000259" key="2">
    <source>
        <dbReference type="Pfam" id="PF05699"/>
    </source>
</evidence>
<sequence length="601" mass="66549">MASSSGAGTSRGKEVAGSDDEATRVKEPFQPQPEARQLQLQATKVAFRWVTQGQMIPSLAKGQYKVKCNLCGADWVASYMRVWPHFTQKTNPRPSHYPELLHILAAKGHAIECKKKLRFIQLYRMEQNSPLDGLVPAIPEVEAQGNIVDAFIMSPTARHSRTVSTVEVDEEAREGVVEEGGGMLRTYAQGSVAGKKCGNLTQTSIKKWATNGSQQRLDVAWGMHLQAGAARLVPRVGGEKTAGKVVEESLWTDFAKFDSTLAQMSASELWNRHGASHKKLQDIAMRVTTMWSTATPCERNWSSLDLVHDKRRGPLSPDSLAKLVYIHLNLQLLDIKKKKSIGSLAGYLDMWAAFFNDVEAPTSNDPAVQDANGCGCEEEDIEESEEDDENFTLWSPRANDISNDDNELDDDLTRNVERGYLDSDLEFLRPRGMDFNACVEVDKDFDDDADRARAQSLAHRDRALVEGVQHDNLDVSLAGRKNKVQPDTGPKVARKRGRPRKYPLQPVVSACAPVGDDGGDEGEVEEHVTRGRKVQGGPALTMDGAETRLLKWLKRKAARKVRAVEDDPTDTEESNNESDKDGRESDWEKGSAGEDRTLALV</sequence>
<name>A0A388JXI5_CHABU</name>
<dbReference type="AlphaFoldDB" id="A0A388JXI5"/>
<protein>
    <recommendedName>
        <fullName evidence="2">HAT C-terminal dimerisation domain-containing protein</fullName>
    </recommendedName>
</protein>
<feature type="compositionally biased region" description="Basic and acidic residues" evidence="1">
    <location>
        <begin position="11"/>
        <end position="27"/>
    </location>
</feature>
<accession>A0A388JXI5</accession>